<gene>
    <name evidence="2" type="primary">LOC107072415</name>
</gene>
<dbReference type="SUPFAM" id="SSF47072">
    <property type="entry name" value="Cysteine alpha-hairpin motif"/>
    <property type="match status" value="1"/>
</dbReference>
<dbReference type="GeneID" id="107072415"/>
<dbReference type="PROSITE" id="PS51808">
    <property type="entry name" value="CHCH"/>
    <property type="match status" value="1"/>
</dbReference>
<evidence type="ECO:0000313" key="2">
    <source>
        <dbReference type="RefSeq" id="XP_015187805.1"/>
    </source>
</evidence>
<name>A0ABM1J5R7_POLDO</name>
<organism evidence="1 2">
    <name type="scientific">Polistes dominula</name>
    <name type="common">European paper wasp</name>
    <name type="synonym">Vespa dominula</name>
    <dbReference type="NCBI Taxonomy" id="743375"/>
    <lineage>
        <taxon>Eukaryota</taxon>
        <taxon>Metazoa</taxon>
        <taxon>Ecdysozoa</taxon>
        <taxon>Arthropoda</taxon>
        <taxon>Hexapoda</taxon>
        <taxon>Insecta</taxon>
        <taxon>Pterygota</taxon>
        <taxon>Neoptera</taxon>
        <taxon>Endopterygota</taxon>
        <taxon>Hymenoptera</taxon>
        <taxon>Apocrita</taxon>
        <taxon>Aculeata</taxon>
        <taxon>Vespoidea</taxon>
        <taxon>Vespidae</taxon>
        <taxon>Polistinae</taxon>
        <taxon>Polistini</taxon>
        <taxon>Polistes</taxon>
    </lineage>
</organism>
<dbReference type="RefSeq" id="XP_015187805.1">
    <property type="nucleotide sequence ID" value="XM_015332319.1"/>
</dbReference>
<dbReference type="Proteomes" id="UP000694924">
    <property type="component" value="Unplaced"/>
</dbReference>
<dbReference type="InterPro" id="IPR033620">
    <property type="entry name" value="Ribosomal_mS37_met"/>
</dbReference>
<sequence length="118" mass="13354">MRVSLAYFKGRLPQNEAKVPFKVADELALKDYVSCRSVGLAEKGCLHELSILLTCLRENEFDNFNCSKELTSFENCSKRFAKLSSELKASHAKSVPDPNSKVFSSKQINYLLKLYAKK</sequence>
<proteinExistence type="predicted"/>
<dbReference type="PANTHER" id="PTHR31278:SF2">
    <property type="entry name" value="SMALL RIBOSOMAL SUBUNIT PROTEIN MS37"/>
    <property type="match status" value="1"/>
</dbReference>
<protein>
    <submittedName>
        <fullName evidence="2">Coiled-coil-helix-coiled-coil-helix domain-containing protein 1</fullName>
    </submittedName>
</protein>
<dbReference type="PANTHER" id="PTHR31278">
    <property type="entry name" value="CHCHD1"/>
    <property type="match status" value="1"/>
</dbReference>
<keyword evidence="1" id="KW-1185">Reference proteome</keyword>
<dbReference type="InterPro" id="IPR009069">
    <property type="entry name" value="Cys_alpha_HP_mot_SF"/>
</dbReference>
<evidence type="ECO:0000313" key="1">
    <source>
        <dbReference type="Proteomes" id="UP000694924"/>
    </source>
</evidence>
<accession>A0ABM1J5R7</accession>
<reference evidence="2" key="1">
    <citation type="submission" date="2025-08" db="UniProtKB">
        <authorList>
            <consortium name="RefSeq"/>
        </authorList>
    </citation>
    <scope>IDENTIFICATION</scope>
    <source>
        <tissue evidence="2">Whole body</tissue>
    </source>
</reference>